<sequence>MATASDSVALGSPAGDFRLRGTDGRIYSFDDVAGERGTVIVFICNHCPYVKAVINRAVQDALALQNEGVGFAAICSNDATAYPEDSFDNMKAFATSHGLPFPYLHDEDQSVALTYGAVCTPDFFGYDREGRLRYHGRLDEGRTNQPSPTAPRELLEALRAVAATGIAPAGQKPSMGCSIKWKPGL</sequence>
<keyword evidence="3" id="KW-1185">Reference proteome</keyword>
<evidence type="ECO:0000313" key="2">
    <source>
        <dbReference type="EMBL" id="MPR23801.1"/>
    </source>
</evidence>
<gene>
    <name evidence="2" type="ORF">FS320_00845</name>
</gene>
<dbReference type="Pfam" id="PF00578">
    <property type="entry name" value="AhpC-TSA"/>
    <property type="match status" value="1"/>
</dbReference>
<dbReference type="CDD" id="cd02969">
    <property type="entry name" value="PRX_like1"/>
    <property type="match status" value="1"/>
</dbReference>
<dbReference type="PANTHER" id="PTHR43640">
    <property type="entry name" value="OS07G0260300 PROTEIN"/>
    <property type="match status" value="1"/>
</dbReference>
<dbReference type="InterPro" id="IPR036249">
    <property type="entry name" value="Thioredoxin-like_sf"/>
</dbReference>
<protein>
    <submittedName>
        <fullName evidence="2">Thioredoxin family protein</fullName>
    </submittedName>
</protein>
<dbReference type="GO" id="GO:0016209">
    <property type="term" value="F:antioxidant activity"/>
    <property type="evidence" value="ECO:0007669"/>
    <property type="project" value="InterPro"/>
</dbReference>
<dbReference type="EMBL" id="VOSK01000001">
    <property type="protein sequence ID" value="MPR23801.1"/>
    <property type="molecule type" value="Genomic_DNA"/>
</dbReference>
<dbReference type="InterPro" id="IPR000866">
    <property type="entry name" value="AhpC/TSA"/>
</dbReference>
<dbReference type="Proteomes" id="UP000403266">
    <property type="component" value="Unassembled WGS sequence"/>
</dbReference>
<dbReference type="Gene3D" id="3.40.30.10">
    <property type="entry name" value="Glutaredoxin"/>
    <property type="match status" value="1"/>
</dbReference>
<dbReference type="InterPro" id="IPR047262">
    <property type="entry name" value="PRX-like1"/>
</dbReference>
<accession>A0A5N7MA56</accession>
<dbReference type="SUPFAM" id="SSF52833">
    <property type="entry name" value="Thioredoxin-like"/>
    <property type="match status" value="1"/>
</dbReference>
<dbReference type="GO" id="GO:0016491">
    <property type="term" value="F:oxidoreductase activity"/>
    <property type="evidence" value="ECO:0007669"/>
    <property type="project" value="InterPro"/>
</dbReference>
<dbReference type="InterPro" id="IPR013766">
    <property type="entry name" value="Thioredoxin_domain"/>
</dbReference>
<evidence type="ECO:0000313" key="3">
    <source>
        <dbReference type="Proteomes" id="UP000403266"/>
    </source>
</evidence>
<dbReference type="PROSITE" id="PS51352">
    <property type="entry name" value="THIOREDOXIN_2"/>
    <property type="match status" value="1"/>
</dbReference>
<comment type="caution">
    <text evidence="2">The sequence shown here is derived from an EMBL/GenBank/DDBJ whole genome shotgun (WGS) entry which is preliminary data.</text>
</comment>
<proteinExistence type="predicted"/>
<dbReference type="RefSeq" id="WP_152708699.1">
    <property type="nucleotide sequence ID" value="NZ_VOSJ01000001.1"/>
</dbReference>
<dbReference type="AlphaFoldDB" id="A0A5N7MA56"/>
<dbReference type="OrthoDB" id="9809746at2"/>
<feature type="domain" description="Thioredoxin" evidence="1">
    <location>
        <begin position="8"/>
        <end position="160"/>
    </location>
</feature>
<organism evidence="2 3">
    <name type="scientific">Microvirga tunisiensis</name>
    <dbReference type="NCBI Taxonomy" id="2108360"/>
    <lineage>
        <taxon>Bacteria</taxon>
        <taxon>Pseudomonadati</taxon>
        <taxon>Pseudomonadota</taxon>
        <taxon>Alphaproteobacteria</taxon>
        <taxon>Hyphomicrobiales</taxon>
        <taxon>Methylobacteriaceae</taxon>
        <taxon>Microvirga</taxon>
    </lineage>
</organism>
<name>A0A5N7MA56_9HYPH</name>
<reference evidence="2 3" key="1">
    <citation type="journal article" date="2019" name="Syst. Appl. Microbiol.">
        <title>Microvirga tunisiensis sp. nov., a root nodule symbiotic bacterium isolated from Lupinus micranthus and L. luteus grown in Northern Tunisia.</title>
        <authorList>
            <person name="Msaddak A."/>
            <person name="Rejili M."/>
            <person name="Duran D."/>
            <person name="Mars M."/>
            <person name="Palacios J.M."/>
            <person name="Ruiz-Argueso T."/>
            <person name="Rey L."/>
            <person name="Imperial J."/>
        </authorList>
    </citation>
    <scope>NUCLEOTIDE SEQUENCE [LARGE SCALE GENOMIC DNA]</scope>
    <source>
        <strain evidence="2 3">Lmie10</strain>
    </source>
</reference>
<dbReference type="PANTHER" id="PTHR43640:SF1">
    <property type="entry name" value="THIOREDOXIN-DEPENDENT PEROXIREDOXIN"/>
    <property type="match status" value="1"/>
</dbReference>
<evidence type="ECO:0000259" key="1">
    <source>
        <dbReference type="PROSITE" id="PS51352"/>
    </source>
</evidence>